<evidence type="ECO:0000313" key="3">
    <source>
        <dbReference type="Proteomes" id="UP000182762"/>
    </source>
</evidence>
<dbReference type="Proteomes" id="UP000182762">
    <property type="component" value="Unassembled WGS sequence"/>
</dbReference>
<keyword evidence="1" id="KW-0812">Transmembrane</keyword>
<comment type="caution">
    <text evidence="2">The sequence shown here is derived from an EMBL/GenBank/DDBJ whole genome shotgun (WGS) entry which is preliminary data.</text>
</comment>
<keyword evidence="1" id="KW-0472">Membrane</keyword>
<gene>
    <name evidence="2" type="ORF">SAMN02745910_01466</name>
</gene>
<feature type="transmembrane region" description="Helical" evidence="1">
    <location>
        <begin position="31"/>
        <end position="50"/>
    </location>
</feature>
<organism evidence="2 3">
    <name type="scientific">Priestia endophytica DSM 13796</name>
    <dbReference type="NCBI Taxonomy" id="1121089"/>
    <lineage>
        <taxon>Bacteria</taxon>
        <taxon>Bacillati</taxon>
        <taxon>Bacillota</taxon>
        <taxon>Bacilli</taxon>
        <taxon>Bacillales</taxon>
        <taxon>Bacillaceae</taxon>
        <taxon>Priestia</taxon>
    </lineage>
</organism>
<evidence type="ECO:0000256" key="1">
    <source>
        <dbReference type="SAM" id="Phobius"/>
    </source>
</evidence>
<proteinExistence type="predicted"/>
<accession>A0A1I5YQ37</accession>
<dbReference type="EMBL" id="FOXX01000003">
    <property type="protein sequence ID" value="SFQ46165.1"/>
    <property type="molecule type" value="Genomic_DNA"/>
</dbReference>
<keyword evidence="3" id="KW-1185">Reference proteome</keyword>
<dbReference type="RefSeq" id="WP_167360137.1">
    <property type="nucleotide sequence ID" value="NZ_FOXX01000003.1"/>
</dbReference>
<evidence type="ECO:0000313" key="2">
    <source>
        <dbReference type="EMBL" id="SFQ46165.1"/>
    </source>
</evidence>
<dbReference type="GeneID" id="93713861"/>
<reference evidence="2 3" key="1">
    <citation type="submission" date="2016-10" db="EMBL/GenBank/DDBJ databases">
        <authorList>
            <person name="Varghese N."/>
            <person name="Submissions S."/>
        </authorList>
    </citation>
    <scope>NUCLEOTIDE SEQUENCE [LARGE SCALE GENOMIC DNA]</scope>
    <source>
        <strain evidence="2 3">DSM 13796</strain>
    </source>
</reference>
<name>A0A1I5YQ37_9BACI</name>
<keyword evidence="1" id="KW-1133">Transmembrane helix</keyword>
<protein>
    <submittedName>
        <fullName evidence="2">Uncharacterized protein</fullName>
    </submittedName>
</protein>
<feature type="transmembrane region" description="Helical" evidence="1">
    <location>
        <begin position="6"/>
        <end position="24"/>
    </location>
</feature>
<sequence length="51" mass="5916">MEFIKLLFVFLIFIVISSFLNIIFKLTAKRDWLMSLLLSIVLSIITVAILD</sequence>